<reference evidence="1 2" key="1">
    <citation type="submission" date="2014-11" db="EMBL/GenBank/DDBJ databases">
        <authorList>
            <person name="Fedida A."/>
            <person name="Lindell D."/>
        </authorList>
    </citation>
    <scope>NUCLEOTIDE SEQUENCE [LARGE SCALE GENOMIC DNA]</scope>
</reference>
<dbReference type="Proteomes" id="UP000032135">
    <property type="component" value="Segment"/>
</dbReference>
<protein>
    <submittedName>
        <fullName evidence="1">Uncharacterized protein</fullName>
    </submittedName>
</protein>
<evidence type="ECO:0000313" key="2">
    <source>
        <dbReference type="Proteomes" id="UP000032135"/>
    </source>
</evidence>
<sequence>MNPIDTKRIADALERIANALEHINIENIEHNHVETDTPVEVNTHAKNW</sequence>
<organism evidence="1 2">
    <name type="scientific">Cyanophage P-TIM40</name>
    <dbReference type="NCBI Taxonomy" id="1589733"/>
    <lineage>
        <taxon>Viruses</taxon>
        <taxon>Duplodnaviria</taxon>
        <taxon>Heunggongvirae</taxon>
        <taxon>Uroviricota</taxon>
        <taxon>Caudoviricetes</taxon>
        <taxon>Pantevenvirales</taxon>
        <taxon>Kyanoviridae</taxon>
        <taxon>Libanvirus</taxon>
        <taxon>Libanvirus ptim40</taxon>
    </lineage>
</organism>
<proteinExistence type="predicted"/>
<gene>
    <name evidence="1" type="ORF">PTIM40_8</name>
</gene>
<dbReference type="EMBL" id="KP211958">
    <property type="protein sequence ID" value="AJK27435.1"/>
    <property type="molecule type" value="Genomic_DNA"/>
</dbReference>
<dbReference type="GeneID" id="26516553"/>
<evidence type="ECO:0000313" key="1">
    <source>
        <dbReference type="EMBL" id="AJK27435.1"/>
    </source>
</evidence>
<keyword evidence="2" id="KW-1185">Reference proteome</keyword>
<dbReference type="KEGG" id="vg:26516553"/>
<name>A0A0C5AMU6_9CAUD</name>
<accession>A0A0C5AMU6</accession>
<dbReference type="RefSeq" id="YP_009188083.1">
    <property type="nucleotide sequence ID" value="NC_028663.1"/>
</dbReference>